<proteinExistence type="predicted"/>
<evidence type="ECO:0000313" key="3">
    <source>
        <dbReference type="EMBL" id="GAH40680.1"/>
    </source>
</evidence>
<sequence>MENGMRKNTNVGLIQTSCSDNLAENFEKTFDCIKKAAGQGAQIVCTQELFKSRYFCQMVDDSLFALAEEINEQTTTVQRLSSLASKLKIVIIASLFEKRAAGLYHNTAVVLDADGGYLGKYRKNHIPDDPGYYEKYYFTPGDLGYQVFRTRYADIGVLICWDQWFPEAARLTALKGAQIIFIPTAIGFSLPDTSDIDGSDYNEAWQTVQQGHAVAN</sequence>
<dbReference type="PANTHER" id="PTHR43674">
    <property type="entry name" value="NITRILASE C965.09-RELATED"/>
    <property type="match status" value="1"/>
</dbReference>
<dbReference type="AlphaFoldDB" id="X1G777"/>
<evidence type="ECO:0000259" key="2">
    <source>
        <dbReference type="PROSITE" id="PS50263"/>
    </source>
</evidence>
<dbReference type="InterPro" id="IPR050345">
    <property type="entry name" value="Aliph_Amidase/BUP"/>
</dbReference>
<evidence type="ECO:0000256" key="1">
    <source>
        <dbReference type="ARBA" id="ARBA00022801"/>
    </source>
</evidence>
<comment type="caution">
    <text evidence="3">The sequence shown here is derived from an EMBL/GenBank/DDBJ whole genome shotgun (WGS) entry which is preliminary data.</text>
</comment>
<feature type="non-terminal residue" evidence="3">
    <location>
        <position position="216"/>
    </location>
</feature>
<dbReference type="GO" id="GO:0033388">
    <property type="term" value="P:putrescine biosynthetic process from arginine"/>
    <property type="evidence" value="ECO:0007669"/>
    <property type="project" value="TreeGrafter"/>
</dbReference>
<feature type="domain" description="CN hydrolase" evidence="2">
    <location>
        <begin position="9"/>
        <end position="216"/>
    </location>
</feature>
<protein>
    <recommendedName>
        <fullName evidence="2">CN hydrolase domain-containing protein</fullName>
    </recommendedName>
</protein>
<dbReference type="PROSITE" id="PS50263">
    <property type="entry name" value="CN_HYDROLASE"/>
    <property type="match status" value="1"/>
</dbReference>
<dbReference type="Pfam" id="PF00795">
    <property type="entry name" value="CN_hydrolase"/>
    <property type="match status" value="1"/>
</dbReference>
<keyword evidence="1" id="KW-0378">Hydrolase</keyword>
<dbReference type="GO" id="GO:0050126">
    <property type="term" value="F:N-carbamoylputrescine amidase activity"/>
    <property type="evidence" value="ECO:0007669"/>
    <property type="project" value="TreeGrafter"/>
</dbReference>
<accession>X1G777</accession>
<name>X1G777_9ZZZZ</name>
<dbReference type="EMBL" id="BARU01007057">
    <property type="protein sequence ID" value="GAH40680.1"/>
    <property type="molecule type" value="Genomic_DNA"/>
</dbReference>
<dbReference type="InterPro" id="IPR003010">
    <property type="entry name" value="C-N_Hydrolase"/>
</dbReference>
<organism evidence="3">
    <name type="scientific">marine sediment metagenome</name>
    <dbReference type="NCBI Taxonomy" id="412755"/>
    <lineage>
        <taxon>unclassified sequences</taxon>
        <taxon>metagenomes</taxon>
        <taxon>ecological metagenomes</taxon>
    </lineage>
</organism>
<dbReference type="InterPro" id="IPR036526">
    <property type="entry name" value="C-N_Hydrolase_sf"/>
</dbReference>
<dbReference type="Gene3D" id="3.60.110.10">
    <property type="entry name" value="Carbon-nitrogen hydrolase"/>
    <property type="match status" value="1"/>
</dbReference>
<dbReference type="SUPFAM" id="SSF56317">
    <property type="entry name" value="Carbon-nitrogen hydrolase"/>
    <property type="match status" value="1"/>
</dbReference>
<dbReference type="PANTHER" id="PTHR43674:SF2">
    <property type="entry name" value="BETA-UREIDOPROPIONASE"/>
    <property type="match status" value="1"/>
</dbReference>
<gene>
    <name evidence="3" type="ORF">S03H2_13914</name>
</gene>
<reference evidence="3" key="1">
    <citation type="journal article" date="2014" name="Front. Microbiol.">
        <title>High frequency of phylogenetically diverse reductive dehalogenase-homologous genes in deep subseafloor sedimentary metagenomes.</title>
        <authorList>
            <person name="Kawai M."/>
            <person name="Futagami T."/>
            <person name="Toyoda A."/>
            <person name="Takaki Y."/>
            <person name="Nishi S."/>
            <person name="Hori S."/>
            <person name="Arai W."/>
            <person name="Tsubouchi T."/>
            <person name="Morono Y."/>
            <person name="Uchiyama I."/>
            <person name="Ito T."/>
            <person name="Fujiyama A."/>
            <person name="Inagaki F."/>
            <person name="Takami H."/>
        </authorList>
    </citation>
    <scope>NUCLEOTIDE SEQUENCE</scope>
    <source>
        <strain evidence="3">Expedition CK06-06</strain>
    </source>
</reference>